<sequence length="180" mass="18486">MKGNALLPSAGGFAAPGLRDVAGNRTALRGSQGGPVINALTGAPVLSEAAPVAQAPAAASGQQPSRLPHSGSQSFYDQARQIDGARLSPQDRAAAGDRMAMMAGLLGAIARKPDLTRESILQAGSEAVKRGDVSGADVEAFLGRAPKNPKALREYVDRNFTDMLMASVHLSNARDGGGQR</sequence>
<proteinExistence type="predicted"/>
<dbReference type="EMBL" id="JAFVMF010000036">
    <property type="protein sequence ID" value="MBO1361943.1"/>
    <property type="molecule type" value="Genomic_DNA"/>
</dbReference>
<dbReference type="RefSeq" id="WP_207883985.1">
    <property type="nucleotide sequence ID" value="NZ_JAFVMF010000036.1"/>
</dbReference>
<comment type="caution">
    <text evidence="2">The sequence shown here is derived from an EMBL/GenBank/DDBJ whole genome shotgun (WGS) entry which is preliminary data.</text>
</comment>
<dbReference type="Proteomes" id="UP000664771">
    <property type="component" value="Unassembled WGS sequence"/>
</dbReference>
<name>A0ABS3M1B4_9PROT</name>
<feature type="compositionally biased region" description="Low complexity" evidence="1">
    <location>
        <begin position="54"/>
        <end position="65"/>
    </location>
</feature>
<evidence type="ECO:0000256" key="1">
    <source>
        <dbReference type="SAM" id="MobiDB-lite"/>
    </source>
</evidence>
<organism evidence="2 3">
    <name type="scientific">Acetobacter sacchari</name>
    <dbReference type="NCBI Taxonomy" id="2661687"/>
    <lineage>
        <taxon>Bacteria</taxon>
        <taxon>Pseudomonadati</taxon>
        <taxon>Pseudomonadota</taxon>
        <taxon>Alphaproteobacteria</taxon>
        <taxon>Acetobacterales</taxon>
        <taxon>Acetobacteraceae</taxon>
        <taxon>Acetobacter</taxon>
    </lineage>
</organism>
<reference evidence="2 3" key="1">
    <citation type="submission" date="2021-03" db="EMBL/GenBank/DDBJ databases">
        <title>The complete genome sequence of Acetobacter sacchari TBRC 11175.</title>
        <authorList>
            <person name="Charoenyingcharoen P."/>
            <person name="Yukphan P."/>
        </authorList>
    </citation>
    <scope>NUCLEOTIDE SEQUENCE [LARGE SCALE GENOMIC DNA]</scope>
    <source>
        <strain evidence="2 3">TBRC 11175</strain>
    </source>
</reference>
<protein>
    <submittedName>
        <fullName evidence="2">Uncharacterized protein</fullName>
    </submittedName>
</protein>
<gene>
    <name evidence="2" type="ORF">J2D73_19350</name>
</gene>
<evidence type="ECO:0000313" key="3">
    <source>
        <dbReference type="Proteomes" id="UP000664771"/>
    </source>
</evidence>
<accession>A0ABS3M1B4</accession>
<keyword evidence="3" id="KW-1185">Reference proteome</keyword>
<evidence type="ECO:0000313" key="2">
    <source>
        <dbReference type="EMBL" id="MBO1361943.1"/>
    </source>
</evidence>
<feature type="region of interest" description="Disordered" evidence="1">
    <location>
        <begin position="54"/>
        <end position="73"/>
    </location>
</feature>